<feature type="transmembrane region" description="Helical" evidence="10">
    <location>
        <begin position="325"/>
        <end position="343"/>
    </location>
</feature>
<feature type="transmembrane region" description="Helical" evidence="10">
    <location>
        <begin position="614"/>
        <end position="633"/>
    </location>
</feature>
<keyword evidence="13" id="KW-1185">Reference proteome</keyword>
<keyword evidence="7 10" id="KW-1133">Transmembrane helix</keyword>
<feature type="region of interest" description="Disordered" evidence="11">
    <location>
        <begin position="650"/>
        <end position="673"/>
    </location>
</feature>
<evidence type="ECO:0000256" key="2">
    <source>
        <dbReference type="ARBA" id="ARBA00004651"/>
    </source>
</evidence>
<evidence type="ECO:0000256" key="5">
    <source>
        <dbReference type="ARBA" id="ARBA00022692"/>
    </source>
</evidence>
<feature type="region of interest" description="Disordered" evidence="11">
    <location>
        <begin position="1"/>
        <end position="23"/>
    </location>
</feature>
<keyword evidence="5 10" id="KW-0812">Transmembrane</keyword>
<keyword evidence="9" id="KW-0325">Glycoprotein</keyword>
<evidence type="ECO:0000256" key="10">
    <source>
        <dbReference type="RuleBase" id="RU366035"/>
    </source>
</evidence>
<evidence type="ECO:0000256" key="11">
    <source>
        <dbReference type="SAM" id="MobiDB-lite"/>
    </source>
</evidence>
<organism evidence="12 13">
    <name type="scientific">Cryomyces minteri</name>
    <dbReference type="NCBI Taxonomy" id="331657"/>
    <lineage>
        <taxon>Eukaryota</taxon>
        <taxon>Fungi</taxon>
        <taxon>Dikarya</taxon>
        <taxon>Ascomycota</taxon>
        <taxon>Pezizomycotina</taxon>
        <taxon>Dothideomycetes</taxon>
        <taxon>Dothideomycetes incertae sedis</taxon>
        <taxon>Cryomyces</taxon>
    </lineage>
</organism>
<dbReference type="Proteomes" id="UP000308768">
    <property type="component" value="Unassembled WGS sequence"/>
</dbReference>
<feature type="transmembrane region" description="Helical" evidence="10">
    <location>
        <begin position="402"/>
        <end position="430"/>
    </location>
</feature>
<gene>
    <name evidence="12" type="ORF">B0A49_03575</name>
</gene>
<dbReference type="GO" id="GO:0043332">
    <property type="term" value="C:mating projection tip"/>
    <property type="evidence" value="ECO:0007669"/>
    <property type="project" value="UniProtKB-UniRule"/>
</dbReference>
<evidence type="ECO:0000256" key="6">
    <source>
        <dbReference type="ARBA" id="ARBA00022971"/>
    </source>
</evidence>
<keyword evidence="6 10" id="KW-0184">Conjugation</keyword>
<evidence type="ECO:0000256" key="7">
    <source>
        <dbReference type="ARBA" id="ARBA00022989"/>
    </source>
</evidence>
<keyword evidence="8 10" id="KW-0472">Membrane</keyword>
<comment type="similarity">
    <text evidence="3 10">Belongs to the PRM1 family.</text>
</comment>
<evidence type="ECO:0000256" key="4">
    <source>
        <dbReference type="ARBA" id="ARBA00022475"/>
    </source>
</evidence>
<dbReference type="STRING" id="331657.A0A4U0XPS6"/>
<comment type="subcellular location">
    <subcellularLocation>
        <location evidence="2 10">Cell membrane</location>
        <topology evidence="2 10">Multi-pass membrane protein</topology>
    </subcellularLocation>
</comment>
<evidence type="ECO:0000256" key="8">
    <source>
        <dbReference type="ARBA" id="ARBA00023136"/>
    </source>
</evidence>
<dbReference type="InterPro" id="IPR026777">
    <property type="entry name" value="PRM1"/>
</dbReference>
<accession>A0A4U0XPS6</accession>
<dbReference type="PANTHER" id="PTHR31030">
    <property type="entry name" value="PLASMA MEMBRANE FUSION PROTEIN PRM1"/>
    <property type="match status" value="1"/>
</dbReference>
<dbReference type="GO" id="GO:0032220">
    <property type="term" value="P:plasma membrane fusion involved in cytogamy"/>
    <property type="evidence" value="ECO:0007669"/>
    <property type="project" value="TreeGrafter"/>
</dbReference>
<feature type="compositionally biased region" description="Polar residues" evidence="11">
    <location>
        <begin position="1"/>
        <end position="11"/>
    </location>
</feature>
<dbReference type="GO" id="GO:0005886">
    <property type="term" value="C:plasma membrane"/>
    <property type="evidence" value="ECO:0007669"/>
    <property type="project" value="UniProtKB-SubCell"/>
</dbReference>
<name>A0A4U0XPS6_9PEZI</name>
<protein>
    <recommendedName>
        <fullName evidence="10">Plasma membrane fusion protein PRM1</fullName>
    </recommendedName>
</protein>
<evidence type="ECO:0000313" key="12">
    <source>
        <dbReference type="EMBL" id="TKA79482.1"/>
    </source>
</evidence>
<evidence type="ECO:0000256" key="1">
    <source>
        <dbReference type="ARBA" id="ARBA00002512"/>
    </source>
</evidence>
<dbReference type="EMBL" id="NAJN01000097">
    <property type="protein sequence ID" value="TKA79482.1"/>
    <property type="molecule type" value="Genomic_DNA"/>
</dbReference>
<keyword evidence="4 10" id="KW-1003">Cell membrane</keyword>
<proteinExistence type="inferred from homology"/>
<comment type="function">
    <text evidence="1 10">Involved in cell fusion during mating by stabilizing the plasma membrane fusion event.</text>
</comment>
<feature type="compositionally biased region" description="Low complexity" evidence="11">
    <location>
        <begin position="655"/>
        <end position="666"/>
    </location>
</feature>
<evidence type="ECO:0000256" key="9">
    <source>
        <dbReference type="ARBA" id="ARBA00023180"/>
    </source>
</evidence>
<comment type="caution">
    <text evidence="12">The sequence shown here is derived from an EMBL/GenBank/DDBJ whole genome shotgun (WGS) entry which is preliminary data.</text>
</comment>
<dbReference type="AlphaFoldDB" id="A0A4U0XPS6"/>
<reference evidence="12 13" key="1">
    <citation type="submission" date="2017-03" db="EMBL/GenBank/DDBJ databases">
        <title>Genomes of endolithic fungi from Antarctica.</title>
        <authorList>
            <person name="Coleine C."/>
            <person name="Masonjones S."/>
            <person name="Stajich J.E."/>
        </authorList>
    </citation>
    <scope>NUCLEOTIDE SEQUENCE [LARGE SCALE GENOMIC DNA]</scope>
    <source>
        <strain evidence="12 13">CCFEE 5187</strain>
    </source>
</reference>
<evidence type="ECO:0000313" key="13">
    <source>
        <dbReference type="Proteomes" id="UP000308768"/>
    </source>
</evidence>
<evidence type="ECO:0000256" key="3">
    <source>
        <dbReference type="ARBA" id="ARBA00010780"/>
    </source>
</evidence>
<feature type="region of interest" description="Disordered" evidence="11">
    <location>
        <begin position="739"/>
        <end position="771"/>
    </location>
</feature>
<dbReference type="OrthoDB" id="5356111at2759"/>
<comment type="caution">
    <text evidence="10">Lacks conserved residue(s) required for the propagation of feature annotation.</text>
</comment>
<sequence>MSSAKNQQQTFPAVPPSLSAGDHEMRDYNAAQDAPRPTPNQAPYLTPYLGLRARLSQVWINRWTILLLLVLVRTLIACSSLDHNLGTARTQALSACTSVENVGSTMASMPHYLSQGMNEMTARGIEQTVNGLMSMLTLTITGIEELVVFVINLLTSTYVCLITFAVGGSLHVAISVAEDVANFINSTLKEIGEDINTGVADFEKVLNGAIKAINFLGAKIPTLDLTNQTNRLNNLQLPSGLDASLDKLNASIPNFAEVNNFTNNALRLPFEEVKKLINESMPTYKFNRSAFHVPQKEQLTFCSDNNGVGDFFDTLVEIKDIARKIFMAVITTLAVLVCAPMAYREVRRWRTTQQRAQLISKNSADPMDVVYIASRPYTSSAGIYLASRFDSDRRRNLVRWSVAYATTVPALFVLSLGVAGLLACLCQYVLLKAIEKEVPALTNQVGAFADKVVASLTNASEQWAIGTNNMINTTNADINKDIFGWVNTTTGALNTTLHVFTDTMMEALNVTFGGTVLYTPVLEVLNCLVLLKIQGIEKGLTWVSDHAHVDFPRLPNDTLSLGAQDTIGNDSSPNSLLAAPHEKASDEITAAVTHVTNAIAKGIQTEALISTCVLLIWVVLALGGFFRSGLLMLKSGKKQSHPYVVDPFADNTKGSSDPSMSDAMAAHGQEGNAPPYEYGNNRGNKYQGAAYTITPRPFPAFEVTSPTSDAANAQPASEKVGQVGAQNVGTATVRPVQIRASSYGHLGGTTPIDPSPEKSISNPNPFSDRAR</sequence>
<dbReference type="PANTHER" id="PTHR31030:SF1">
    <property type="entry name" value="PLASMA MEMBRANE FUSION PROTEIN PRM1"/>
    <property type="match status" value="1"/>
</dbReference>